<dbReference type="NCBIfam" id="TIGR02532">
    <property type="entry name" value="IV_pilin_GFxxxE"/>
    <property type="match status" value="1"/>
</dbReference>
<dbReference type="SUPFAM" id="SSF54523">
    <property type="entry name" value="Pili subunits"/>
    <property type="match status" value="1"/>
</dbReference>
<evidence type="ECO:0000256" key="7">
    <source>
        <dbReference type="ARBA" id="ARBA00022989"/>
    </source>
</evidence>
<dbReference type="InterPro" id="IPR012902">
    <property type="entry name" value="N_methyl_site"/>
</dbReference>
<dbReference type="PROSITE" id="PS00409">
    <property type="entry name" value="PROKAR_NTER_METHYL"/>
    <property type="match status" value="1"/>
</dbReference>
<keyword evidence="5" id="KW-0997">Cell inner membrane</keyword>
<dbReference type="Pfam" id="PF12019">
    <property type="entry name" value="GspH"/>
    <property type="match status" value="1"/>
</dbReference>
<organism evidence="12 13">
    <name type="scientific">Noviherbaspirillum aridicola</name>
    <dbReference type="NCBI Taxonomy" id="2849687"/>
    <lineage>
        <taxon>Bacteria</taxon>
        <taxon>Pseudomonadati</taxon>
        <taxon>Pseudomonadota</taxon>
        <taxon>Betaproteobacteria</taxon>
        <taxon>Burkholderiales</taxon>
        <taxon>Oxalobacteraceae</taxon>
        <taxon>Noviherbaspirillum</taxon>
    </lineage>
</organism>
<keyword evidence="13" id="KW-1185">Reference proteome</keyword>
<feature type="domain" description="General secretion pathway GspH" evidence="11">
    <location>
        <begin position="46"/>
        <end position="145"/>
    </location>
</feature>
<keyword evidence="3" id="KW-1003">Cell membrane</keyword>
<evidence type="ECO:0000256" key="3">
    <source>
        <dbReference type="ARBA" id="ARBA00022475"/>
    </source>
</evidence>
<evidence type="ECO:0000256" key="6">
    <source>
        <dbReference type="ARBA" id="ARBA00022692"/>
    </source>
</evidence>
<protein>
    <recommendedName>
        <fullName evidence="2">Type II secretion system protein H</fullName>
    </recommendedName>
    <alternativeName>
        <fullName evidence="10">General secretion pathway protein H</fullName>
    </alternativeName>
</protein>
<dbReference type="Proteomes" id="UP000887222">
    <property type="component" value="Unassembled WGS sequence"/>
</dbReference>
<dbReference type="InterPro" id="IPR045584">
    <property type="entry name" value="Pilin-like"/>
</dbReference>
<evidence type="ECO:0000256" key="9">
    <source>
        <dbReference type="ARBA" id="ARBA00025772"/>
    </source>
</evidence>
<gene>
    <name evidence="12" type="ORF">NCCP691_38830</name>
</gene>
<dbReference type="InterPro" id="IPR022346">
    <property type="entry name" value="T2SS_GspH"/>
</dbReference>
<keyword evidence="7" id="KW-1133">Transmembrane helix</keyword>
<dbReference type="Pfam" id="PF07963">
    <property type="entry name" value="N_methyl"/>
    <property type="match status" value="1"/>
</dbReference>
<reference evidence="12 13" key="1">
    <citation type="journal article" date="2022" name="Int. J. Syst. Evol. Microbiol.">
        <title>Noviherbaspirillum aridicola sp. nov., isolated from an arid soil in Pakistan.</title>
        <authorList>
            <person name="Khan I.U."/>
            <person name="Saqib M."/>
            <person name="Amin A."/>
            <person name="Hussain F."/>
            <person name="Li L."/>
            <person name="Liu Y.H."/>
            <person name="Fang B.Z."/>
            <person name="Ahmed I."/>
            <person name="Li W.J."/>
        </authorList>
    </citation>
    <scope>NUCLEOTIDE SEQUENCE [LARGE SCALE GENOMIC DNA]</scope>
    <source>
        <strain evidence="12 13">NCCP-691</strain>
    </source>
</reference>
<sequence>MVTVRRLAGFTLVELMVALAVAAILAGLAAPSFSEMIANQRAKSVATDLYIALTKARSEALKRNVSVSLTPKTADQWHGGWQILDPADSTRALHARGAAAGVAIDGPDEVTYRSSGRLDAGTAPSFDVTASGASYHWCISVDLSGRPYTEKKATC</sequence>
<evidence type="ECO:0000256" key="8">
    <source>
        <dbReference type="ARBA" id="ARBA00023136"/>
    </source>
</evidence>
<evidence type="ECO:0000313" key="12">
    <source>
        <dbReference type="EMBL" id="GIZ53869.1"/>
    </source>
</evidence>
<dbReference type="Gene3D" id="3.55.40.10">
    <property type="entry name" value="minor pseudopilin epsh domain"/>
    <property type="match status" value="1"/>
</dbReference>
<name>A0ABQ4QB11_9BURK</name>
<keyword evidence="4" id="KW-0488">Methylation</keyword>
<comment type="caution">
    <text evidence="12">The sequence shown here is derived from an EMBL/GenBank/DDBJ whole genome shotgun (WGS) entry which is preliminary data.</text>
</comment>
<accession>A0ABQ4QB11</accession>
<keyword evidence="6" id="KW-0812">Transmembrane</keyword>
<evidence type="ECO:0000256" key="2">
    <source>
        <dbReference type="ARBA" id="ARBA00021549"/>
    </source>
</evidence>
<evidence type="ECO:0000256" key="4">
    <source>
        <dbReference type="ARBA" id="ARBA00022481"/>
    </source>
</evidence>
<evidence type="ECO:0000256" key="10">
    <source>
        <dbReference type="ARBA" id="ARBA00030775"/>
    </source>
</evidence>
<keyword evidence="8" id="KW-0472">Membrane</keyword>
<comment type="similarity">
    <text evidence="9">Belongs to the GSP H family.</text>
</comment>
<proteinExistence type="inferred from homology"/>
<evidence type="ECO:0000313" key="13">
    <source>
        <dbReference type="Proteomes" id="UP000887222"/>
    </source>
</evidence>
<evidence type="ECO:0000259" key="11">
    <source>
        <dbReference type="Pfam" id="PF12019"/>
    </source>
</evidence>
<evidence type="ECO:0000256" key="5">
    <source>
        <dbReference type="ARBA" id="ARBA00022519"/>
    </source>
</evidence>
<comment type="subcellular location">
    <subcellularLocation>
        <location evidence="1">Cell inner membrane</location>
        <topology evidence="1">Single-pass membrane protein</topology>
    </subcellularLocation>
</comment>
<dbReference type="RefSeq" id="WP_220810281.1">
    <property type="nucleotide sequence ID" value="NZ_BPMK01000021.1"/>
</dbReference>
<dbReference type="EMBL" id="BPMK01000021">
    <property type="protein sequence ID" value="GIZ53869.1"/>
    <property type="molecule type" value="Genomic_DNA"/>
</dbReference>
<evidence type="ECO:0000256" key="1">
    <source>
        <dbReference type="ARBA" id="ARBA00004377"/>
    </source>
</evidence>